<dbReference type="PROSITE" id="PS50110">
    <property type="entry name" value="RESPONSE_REGULATORY"/>
    <property type="match status" value="1"/>
</dbReference>
<comment type="function">
    <text evidence="5">May play the central regulatory role in sporulation. It may be an element of the effector pathway responsible for the activation of sporulation genes in response to nutritional stress. Spo0A may act in concert with spo0H (a sigma factor) to control the expression of some genes that are critical to the sporulation process.</text>
</comment>
<dbReference type="Pfam" id="PF00486">
    <property type="entry name" value="Trans_reg_C"/>
    <property type="match status" value="1"/>
</dbReference>
<sequence length="174" mass="20095">MQRTAGEFKFAHHYVTARKEDVDKIRGLGLGADDYMVKPFSPAELVARVRSHIKIHERLLETKEEGRTNELKIGELKILPRERQVFLSDKEVLLSNKEFELLLFLAQNPNIAFSKETLFDRIWGMDSAGATDTITVHINRLRQKLEKDSDVARRIETVWGVGYRFKINGTAERI</sequence>
<comment type="caution">
    <text evidence="10">The sequence shown here is derived from an EMBL/GenBank/DDBJ whole genome shotgun (WGS) entry which is preliminary data.</text>
</comment>
<evidence type="ECO:0000256" key="1">
    <source>
        <dbReference type="ARBA" id="ARBA00018672"/>
    </source>
</evidence>
<organism evidence="10 11">
    <name type="scientific">Enterocloster alcoholdehydrogenati</name>
    <dbReference type="NCBI Taxonomy" id="2547410"/>
    <lineage>
        <taxon>Bacteria</taxon>
        <taxon>Bacillati</taxon>
        <taxon>Bacillota</taxon>
        <taxon>Clostridia</taxon>
        <taxon>Lachnospirales</taxon>
        <taxon>Lachnospiraceae</taxon>
        <taxon>Enterocloster</taxon>
    </lineage>
</organism>
<proteinExistence type="predicted"/>
<accession>A0ABQ0AZ77</accession>
<dbReference type="InterPro" id="IPR001867">
    <property type="entry name" value="OmpR/PhoB-type_DNA-bd"/>
</dbReference>
<dbReference type="Proteomes" id="UP001600894">
    <property type="component" value="Unassembled WGS sequence"/>
</dbReference>
<dbReference type="PROSITE" id="PS51755">
    <property type="entry name" value="OMPR_PHOB"/>
    <property type="match status" value="1"/>
</dbReference>
<evidence type="ECO:0000256" key="4">
    <source>
        <dbReference type="ARBA" id="ARBA00023163"/>
    </source>
</evidence>
<gene>
    <name evidence="10" type="ORF">F130042H8_23990</name>
</gene>
<dbReference type="CDD" id="cd00383">
    <property type="entry name" value="trans_reg_C"/>
    <property type="match status" value="1"/>
</dbReference>
<protein>
    <recommendedName>
        <fullName evidence="1">Stage 0 sporulation protein A homolog</fullName>
    </recommendedName>
</protein>
<dbReference type="InterPro" id="IPR001789">
    <property type="entry name" value="Sig_transdc_resp-reg_receiver"/>
</dbReference>
<keyword evidence="4" id="KW-0804">Transcription</keyword>
<evidence type="ECO:0000256" key="2">
    <source>
        <dbReference type="ARBA" id="ARBA00023015"/>
    </source>
</evidence>
<keyword evidence="3 7" id="KW-0238">DNA-binding</keyword>
<dbReference type="InterPro" id="IPR039420">
    <property type="entry name" value="WalR-like"/>
</dbReference>
<dbReference type="Gene3D" id="1.10.10.10">
    <property type="entry name" value="Winged helix-like DNA-binding domain superfamily/Winged helix DNA-binding domain"/>
    <property type="match status" value="1"/>
</dbReference>
<keyword evidence="2" id="KW-0805">Transcription regulation</keyword>
<dbReference type="SUPFAM" id="SSF52172">
    <property type="entry name" value="CheY-like"/>
    <property type="match status" value="1"/>
</dbReference>
<feature type="domain" description="Response regulatory" evidence="8">
    <location>
        <begin position="1"/>
        <end position="53"/>
    </location>
</feature>
<evidence type="ECO:0000256" key="7">
    <source>
        <dbReference type="PROSITE-ProRule" id="PRU01091"/>
    </source>
</evidence>
<dbReference type="InterPro" id="IPR011006">
    <property type="entry name" value="CheY-like_superfamily"/>
</dbReference>
<feature type="DNA-binding region" description="OmpR/PhoB-type" evidence="7">
    <location>
        <begin position="68"/>
        <end position="167"/>
    </location>
</feature>
<feature type="domain" description="OmpR/PhoB-type" evidence="9">
    <location>
        <begin position="68"/>
        <end position="167"/>
    </location>
</feature>
<dbReference type="PANTHER" id="PTHR48111:SF26">
    <property type="entry name" value="STAGE 0 SPORULATION PROTEIN A HOMOLOG"/>
    <property type="match status" value="1"/>
</dbReference>
<dbReference type="SMART" id="SM00862">
    <property type="entry name" value="Trans_reg_C"/>
    <property type="match status" value="1"/>
</dbReference>
<dbReference type="EMBL" id="BAABXL010000001">
    <property type="protein sequence ID" value="GAA6269339.1"/>
    <property type="molecule type" value="Genomic_DNA"/>
</dbReference>
<evidence type="ECO:0000313" key="10">
    <source>
        <dbReference type="EMBL" id="GAA6269339.1"/>
    </source>
</evidence>
<name>A0ABQ0AZ77_9FIRM</name>
<dbReference type="InterPro" id="IPR016032">
    <property type="entry name" value="Sig_transdc_resp-reg_C-effctor"/>
</dbReference>
<comment type="caution">
    <text evidence="6">Lacks conserved residue(s) required for the propagation of feature annotation.</text>
</comment>
<evidence type="ECO:0000259" key="8">
    <source>
        <dbReference type="PROSITE" id="PS50110"/>
    </source>
</evidence>
<evidence type="ECO:0000256" key="6">
    <source>
        <dbReference type="PROSITE-ProRule" id="PRU00169"/>
    </source>
</evidence>
<evidence type="ECO:0000256" key="5">
    <source>
        <dbReference type="ARBA" id="ARBA00024867"/>
    </source>
</evidence>
<dbReference type="InterPro" id="IPR036388">
    <property type="entry name" value="WH-like_DNA-bd_sf"/>
</dbReference>
<dbReference type="SUPFAM" id="SSF46894">
    <property type="entry name" value="C-terminal effector domain of the bipartite response regulators"/>
    <property type="match status" value="1"/>
</dbReference>
<evidence type="ECO:0000259" key="9">
    <source>
        <dbReference type="PROSITE" id="PS51755"/>
    </source>
</evidence>
<evidence type="ECO:0000313" key="11">
    <source>
        <dbReference type="Proteomes" id="UP001600894"/>
    </source>
</evidence>
<evidence type="ECO:0000256" key="3">
    <source>
        <dbReference type="ARBA" id="ARBA00023125"/>
    </source>
</evidence>
<keyword evidence="11" id="KW-1185">Reference proteome</keyword>
<dbReference type="Gene3D" id="6.10.250.690">
    <property type="match status" value="1"/>
</dbReference>
<dbReference type="PANTHER" id="PTHR48111">
    <property type="entry name" value="REGULATOR OF RPOS"/>
    <property type="match status" value="1"/>
</dbReference>
<reference evidence="10 11" key="1">
    <citation type="submission" date="2024-04" db="EMBL/GenBank/DDBJ databases">
        <title>Defined microbial consortia suppress multidrug-resistant proinflammatory Enterobacteriaceae via ecological control.</title>
        <authorList>
            <person name="Furuichi M."/>
            <person name="Kawaguchi T."/>
            <person name="Pust M."/>
            <person name="Yasuma K."/>
            <person name="Plichta D."/>
            <person name="Hasegawa N."/>
            <person name="Ohya T."/>
            <person name="Bhattarai S."/>
            <person name="Sasajima S."/>
            <person name="Aoto Y."/>
            <person name="Tuganbaev T."/>
            <person name="Yaginuma M."/>
            <person name="Ueda M."/>
            <person name="Okahashi N."/>
            <person name="Amafuji K."/>
            <person name="Kiridooshi Y."/>
            <person name="Sugita K."/>
            <person name="Strazar M."/>
            <person name="Skelly A."/>
            <person name="Suda W."/>
            <person name="Hattori M."/>
            <person name="Nakamoto N."/>
            <person name="Caballero S."/>
            <person name="Norman J."/>
            <person name="Olle B."/>
            <person name="Tanoue T."/>
            <person name="Arita M."/>
            <person name="Bucci V."/>
            <person name="Atarashi K."/>
            <person name="Xavier R."/>
            <person name="Honda K."/>
        </authorList>
    </citation>
    <scope>NUCLEOTIDE SEQUENCE [LARGE SCALE GENOMIC DNA]</scope>
    <source>
        <strain evidence="11">f13</strain>
    </source>
</reference>